<sequence>MGPGSAPTPKGGALFDVRRERFGGLRAVGGALRSPAREAGAQGFDSR</sequence>
<proteinExistence type="predicted"/>
<protein>
    <submittedName>
        <fullName evidence="1">Uncharacterized protein</fullName>
    </submittedName>
</protein>
<gene>
    <name evidence="1" type="ordered locus">B005_3388</name>
</gene>
<evidence type="ECO:0000313" key="1">
    <source>
        <dbReference type="EMBL" id="AFR07355.1"/>
    </source>
</evidence>
<dbReference type="EMBL" id="CP003788">
    <property type="protein sequence ID" value="AFR07355.1"/>
    <property type="molecule type" value="Genomic_DNA"/>
</dbReference>
<dbReference type="KEGG" id="nal:B005_3388"/>
<reference evidence="1 2" key="1">
    <citation type="journal article" date="2012" name="J. Bacteriol.">
        <title>Whole-Genome Sequence of Nocardiopsis alba Strain ATCC BAA-2165, Associated with Honeybees.</title>
        <authorList>
            <person name="Qiao J."/>
            <person name="Chen L."/>
            <person name="Li Y."/>
            <person name="Wang J."/>
            <person name="Zhang W."/>
            <person name="Chen S."/>
        </authorList>
    </citation>
    <scope>NUCLEOTIDE SEQUENCE [LARGE SCALE GENOMIC DNA]</scope>
    <source>
        <strain evidence="2">ATCC BAA-2165 / BE74</strain>
    </source>
</reference>
<organism evidence="1 2">
    <name type="scientific">Nocardiopsis alba (strain ATCC BAA-2165 / BE74)</name>
    <dbReference type="NCBI Taxonomy" id="1205910"/>
    <lineage>
        <taxon>Bacteria</taxon>
        <taxon>Bacillati</taxon>
        <taxon>Actinomycetota</taxon>
        <taxon>Actinomycetes</taxon>
        <taxon>Streptosporangiales</taxon>
        <taxon>Nocardiopsidaceae</taxon>
        <taxon>Nocardiopsis</taxon>
    </lineage>
</organism>
<evidence type="ECO:0000313" key="2">
    <source>
        <dbReference type="Proteomes" id="UP000003779"/>
    </source>
</evidence>
<accession>J7L7C0</accession>
<dbReference type="Proteomes" id="UP000003779">
    <property type="component" value="Chromosome"/>
</dbReference>
<dbReference type="STRING" id="1205910.B005_3388"/>
<name>J7L7C0_NOCAA</name>
<dbReference type="AlphaFoldDB" id="J7L7C0"/>
<reference evidence="2" key="2">
    <citation type="submission" date="2012-08" db="EMBL/GenBank/DDBJ databases">
        <title>Whole-genome sequence of Nocardiopsis alba strain ATCC BAA-2165 associated with honeybees.</title>
        <authorList>
            <person name="Qiao J."/>
            <person name="Chen L."/>
            <person name="Li Y."/>
            <person name="Wang J."/>
            <person name="Zhang W."/>
            <person name="Chen S."/>
        </authorList>
    </citation>
    <scope>NUCLEOTIDE SEQUENCE [LARGE SCALE GENOMIC DNA]</scope>
    <source>
        <strain evidence="2">ATCC BAA-2165 / BE74</strain>
    </source>
</reference>
<dbReference type="HOGENOM" id="CLU_3170798_0_0_11"/>